<dbReference type="EMBL" id="SZUA01000002">
    <property type="protein sequence ID" value="TKR30414.1"/>
    <property type="molecule type" value="Genomic_DNA"/>
</dbReference>
<dbReference type="AlphaFoldDB" id="A0A4U5JLN4"/>
<dbReference type="OrthoDB" id="5953307at2"/>
<dbReference type="RefSeq" id="WP_137266844.1">
    <property type="nucleotide sequence ID" value="NZ_SZUA01000002.1"/>
</dbReference>
<dbReference type="Pfam" id="PF06718">
    <property type="entry name" value="DUF1203"/>
    <property type="match status" value="1"/>
</dbReference>
<proteinExistence type="predicted"/>
<dbReference type="InterPro" id="IPR009593">
    <property type="entry name" value="DUF1203"/>
</dbReference>
<dbReference type="PIRSF" id="PIRSF034110">
    <property type="entry name" value="DUF1203"/>
    <property type="match status" value="1"/>
</dbReference>
<name>A0A4U5JLN4_9GAMM</name>
<gene>
    <name evidence="1" type="ORF">FCE95_09825</name>
</gene>
<evidence type="ECO:0000313" key="1">
    <source>
        <dbReference type="EMBL" id="TKR30414.1"/>
    </source>
</evidence>
<dbReference type="Proteomes" id="UP000308707">
    <property type="component" value="Unassembled WGS sequence"/>
</dbReference>
<keyword evidence="2" id="KW-1185">Reference proteome</keyword>
<protein>
    <submittedName>
        <fullName evidence="1">DUF1203 domain-containing protein</fullName>
    </submittedName>
</protein>
<comment type="caution">
    <text evidence="1">The sequence shown here is derived from an EMBL/GenBank/DDBJ whole genome shotgun (WGS) entry which is preliminary data.</text>
</comment>
<sequence>MDYVVKGLPLEPFQHLFGLSDEALLAHGAKRYVADAKPGYPCRITLQDAEPGETLLLVNWRHQGADTPYRSDGPIFVREAALASFESRNEIPEQQRSRLLSVRAYDKDGWMQAADVAEGAELESLIAKFFADPAVHYLHVHNARRGCYACRVDRA</sequence>
<evidence type="ECO:0000313" key="2">
    <source>
        <dbReference type="Proteomes" id="UP000308707"/>
    </source>
</evidence>
<organism evidence="1 2">
    <name type="scientific">Luteimonas gilva</name>
    <dbReference type="NCBI Taxonomy" id="2572684"/>
    <lineage>
        <taxon>Bacteria</taxon>
        <taxon>Pseudomonadati</taxon>
        <taxon>Pseudomonadota</taxon>
        <taxon>Gammaproteobacteria</taxon>
        <taxon>Lysobacterales</taxon>
        <taxon>Lysobacteraceae</taxon>
        <taxon>Luteimonas</taxon>
    </lineage>
</organism>
<reference evidence="1 2" key="1">
    <citation type="submission" date="2019-04" db="EMBL/GenBank/DDBJ databases">
        <title>Reference strain of H23.</title>
        <authorList>
            <person name="Luo X."/>
        </authorList>
    </citation>
    <scope>NUCLEOTIDE SEQUENCE [LARGE SCALE GENOMIC DNA]</scope>
    <source>
        <strain evidence="1 2">H23</strain>
    </source>
</reference>
<accession>A0A4U5JLN4</accession>